<accession>A0A3R8UZB7</accession>
<dbReference type="EMBL" id="RHQL01000023">
    <property type="protein sequence ID" value="RRV04325.1"/>
    <property type="molecule type" value="Genomic_DNA"/>
</dbReference>
<reference evidence="2 3" key="1">
    <citation type="submission" date="2018-10" db="EMBL/GenBank/DDBJ databases">
        <title>Transmission dynamics of multidrug resistant bacteria on intensive care unit surfaces.</title>
        <authorList>
            <person name="D'Souza A.W."/>
            <person name="Potter R.F."/>
            <person name="Wallace M."/>
            <person name="Shupe A."/>
            <person name="Patel S."/>
            <person name="Sun S."/>
            <person name="Gul D."/>
            <person name="Kwon J.H."/>
            <person name="Andleeb S."/>
            <person name="Burnham C.-A.D."/>
            <person name="Dantas G."/>
        </authorList>
    </citation>
    <scope>NUCLEOTIDE SEQUENCE [LARGE SCALE GENOMIC DNA]</scope>
    <source>
        <strain evidence="2 3">PX_177</strain>
    </source>
</reference>
<dbReference type="Proteomes" id="UP000276506">
    <property type="component" value="Unassembled WGS sequence"/>
</dbReference>
<evidence type="ECO:0000313" key="2">
    <source>
        <dbReference type="EMBL" id="RRV04325.1"/>
    </source>
</evidence>
<gene>
    <name evidence="2" type="ORF">EGJ28_22390</name>
</gene>
<evidence type="ECO:0000313" key="3">
    <source>
        <dbReference type="Proteomes" id="UP000276506"/>
    </source>
</evidence>
<name>A0A3R8UZB7_9GAMM</name>
<evidence type="ECO:0000256" key="1">
    <source>
        <dbReference type="SAM" id="Phobius"/>
    </source>
</evidence>
<dbReference type="AlphaFoldDB" id="A0A3R8UZB7"/>
<keyword evidence="1" id="KW-1133">Transmembrane helix</keyword>
<keyword evidence="1" id="KW-0472">Membrane</keyword>
<feature type="transmembrane region" description="Helical" evidence="1">
    <location>
        <begin position="12"/>
        <end position="34"/>
    </location>
</feature>
<keyword evidence="1" id="KW-0812">Transmembrane</keyword>
<organism evidence="2 3">
    <name type="scientific">Stutzerimonas xanthomarina</name>
    <dbReference type="NCBI Taxonomy" id="271420"/>
    <lineage>
        <taxon>Bacteria</taxon>
        <taxon>Pseudomonadati</taxon>
        <taxon>Pseudomonadota</taxon>
        <taxon>Gammaproteobacteria</taxon>
        <taxon>Pseudomonadales</taxon>
        <taxon>Pseudomonadaceae</taxon>
        <taxon>Stutzerimonas</taxon>
    </lineage>
</organism>
<sequence length="111" mass="12516">MGMMKILRSRGLWLGVASTTALFVVSLVAMSWGVSMVGGVGAWQRMLEEAAPLLFVWRCLVYAAMVWCWLWLKRRVIERDSSAEARKRLLRVEIAVGLTVVLFELVKAGFI</sequence>
<proteinExistence type="predicted"/>
<protein>
    <submittedName>
        <fullName evidence="2">Uncharacterized protein</fullName>
    </submittedName>
</protein>
<comment type="caution">
    <text evidence="2">The sequence shown here is derived from an EMBL/GenBank/DDBJ whole genome shotgun (WGS) entry which is preliminary data.</text>
</comment>
<dbReference type="RefSeq" id="WP_125882608.1">
    <property type="nucleotide sequence ID" value="NZ_RHQL01000023.1"/>
</dbReference>
<feature type="transmembrane region" description="Helical" evidence="1">
    <location>
        <begin position="54"/>
        <end position="72"/>
    </location>
</feature>